<keyword evidence="2" id="KW-1185">Reference proteome</keyword>
<dbReference type="Proteomes" id="UP001143856">
    <property type="component" value="Unassembled WGS sequence"/>
</dbReference>
<gene>
    <name evidence="1" type="ORF">NUW58_g1143</name>
</gene>
<protein>
    <submittedName>
        <fullName evidence="1">Uncharacterized protein</fullName>
    </submittedName>
</protein>
<evidence type="ECO:0000313" key="1">
    <source>
        <dbReference type="EMBL" id="KAJ2995919.1"/>
    </source>
</evidence>
<dbReference type="EMBL" id="JAPDGR010000116">
    <property type="protein sequence ID" value="KAJ2995919.1"/>
    <property type="molecule type" value="Genomic_DNA"/>
</dbReference>
<sequence length="654" mass="75151">MRLVNATKVVCDFKIEFETPLNDEHEDHEAENLSNSSDFKYAILSHTWGWRDEQTGKWAHKADEVTYSERHNFRDPFDQSLDPNKRRAYQKIYYTCRRALDLGCDYVWIDSCCIDKSNSAELTESINSMFRWYSEAHVCLVYLVDSCSQATAWEDYTLDPYRQLYDKDGSPCRWFSRCWTLQELMASRNLEFYDSEWSLIDTLRVKDSTNSDRFGCKISEITQVDAEAFLGEVPLWEYSIEAKMSWAARRRAGRPEDLAYSLLGLFDIHMPLIYGEGARAAFQRLQREIIKSTPDLSILAWHTEQSHPERQFCSALADSPSQFRFHRRICRLMPESHHTMTNKGIQMTSVLQQVQTTQGERYFLCLEDQGGSSQLVGIFLRKIGYDLFRRVDGRLAEIEVFMVHQSTHRATFYITISPQQENPEFPGPNDGSIHIPPFYPVCDVVPEASWDCESRTLLGSMPCHDGAKALRIELRSDGTSRTMTLGILFRSSSVLVFDCNDRPDISKKVFTRTNRRSLMNWSELWSMIPEIRSLSDRVISSCGIGLTVRVMAPDQRPSQLFIDYTGTATEQLNGATPSHEAGPDHVYSQTSIPNVPHLSEVARQISPQRSQQQVGSTRLLFTTGKRTVIAERGSGEREKRKTKTQNYTKMLFGA</sequence>
<proteinExistence type="predicted"/>
<accession>A0ACC1PMR0</accession>
<comment type="caution">
    <text evidence="1">The sequence shown here is derived from an EMBL/GenBank/DDBJ whole genome shotgun (WGS) entry which is preliminary data.</text>
</comment>
<evidence type="ECO:0000313" key="2">
    <source>
        <dbReference type="Proteomes" id="UP001143856"/>
    </source>
</evidence>
<reference evidence="1" key="1">
    <citation type="submission" date="2022-10" db="EMBL/GenBank/DDBJ databases">
        <title>Genome Sequence of Xylaria curta.</title>
        <authorList>
            <person name="Buettner E."/>
        </authorList>
    </citation>
    <scope>NUCLEOTIDE SEQUENCE</scope>
    <source>
        <strain evidence="1">Babe10</strain>
    </source>
</reference>
<name>A0ACC1PMR0_9PEZI</name>
<organism evidence="1 2">
    <name type="scientific">Xylaria curta</name>
    <dbReference type="NCBI Taxonomy" id="42375"/>
    <lineage>
        <taxon>Eukaryota</taxon>
        <taxon>Fungi</taxon>
        <taxon>Dikarya</taxon>
        <taxon>Ascomycota</taxon>
        <taxon>Pezizomycotina</taxon>
        <taxon>Sordariomycetes</taxon>
        <taxon>Xylariomycetidae</taxon>
        <taxon>Xylariales</taxon>
        <taxon>Xylariaceae</taxon>
        <taxon>Xylaria</taxon>
    </lineage>
</organism>